<evidence type="ECO:0000256" key="1">
    <source>
        <dbReference type="ARBA" id="ARBA00022801"/>
    </source>
</evidence>
<dbReference type="InterPro" id="IPR024733">
    <property type="entry name" value="NAGLU_tim-barrel"/>
</dbReference>
<evidence type="ECO:0000313" key="7">
    <source>
        <dbReference type="EMBL" id="SUE34508.1"/>
    </source>
</evidence>
<dbReference type="STRING" id="880526.GCA_000427365_02085"/>
<dbReference type="Pfam" id="PF12971">
    <property type="entry name" value="NAGLU_N"/>
    <property type="match status" value="1"/>
</dbReference>
<dbReference type="InterPro" id="IPR024240">
    <property type="entry name" value="NAGLU_N"/>
</dbReference>
<dbReference type="Pfam" id="PF12972">
    <property type="entry name" value="NAGLU_C"/>
    <property type="match status" value="1"/>
</dbReference>
<dbReference type="GO" id="GO:0005975">
    <property type="term" value="P:carbohydrate metabolic process"/>
    <property type="evidence" value="ECO:0007669"/>
    <property type="project" value="UniProtKB-ARBA"/>
</dbReference>
<evidence type="ECO:0000256" key="3">
    <source>
        <dbReference type="SAM" id="Phobius"/>
    </source>
</evidence>
<dbReference type="AlphaFoldDB" id="A0A379MSA3"/>
<dbReference type="Gene3D" id="1.20.120.670">
    <property type="entry name" value="N-acetyl-b-d-glucoasminidase"/>
    <property type="match status" value="1"/>
</dbReference>
<reference evidence="7 8" key="1">
    <citation type="submission" date="2018-06" db="EMBL/GenBank/DDBJ databases">
        <authorList>
            <consortium name="Pathogen Informatics"/>
            <person name="Doyle S."/>
        </authorList>
    </citation>
    <scope>NUCLEOTIDE SEQUENCE [LARGE SCALE GENOMIC DNA]</scope>
    <source>
        <strain evidence="7 8">NCTC11190</strain>
    </source>
</reference>
<dbReference type="Gene3D" id="3.30.379.10">
    <property type="entry name" value="Chitobiase/beta-hexosaminidase domain 2-like"/>
    <property type="match status" value="1"/>
</dbReference>
<feature type="transmembrane region" description="Helical" evidence="3">
    <location>
        <begin position="22"/>
        <end position="41"/>
    </location>
</feature>
<keyword evidence="1" id="KW-0378">Hydrolase</keyword>
<feature type="region of interest" description="Disordered" evidence="2">
    <location>
        <begin position="713"/>
        <end position="742"/>
    </location>
</feature>
<organism evidence="7 8">
    <name type="scientific">Rikenella microfusus</name>
    <dbReference type="NCBI Taxonomy" id="28139"/>
    <lineage>
        <taxon>Bacteria</taxon>
        <taxon>Pseudomonadati</taxon>
        <taxon>Bacteroidota</taxon>
        <taxon>Bacteroidia</taxon>
        <taxon>Bacteroidales</taxon>
        <taxon>Rikenellaceae</taxon>
        <taxon>Rikenella</taxon>
    </lineage>
</organism>
<protein>
    <submittedName>
        <fullName evidence="7">Uncharacterized Fe-S protein</fullName>
    </submittedName>
</protein>
<feature type="domain" description="Alpha-N-acetylglucosaminidase C-terminal" evidence="6">
    <location>
        <begin position="475"/>
        <end position="700"/>
    </location>
</feature>
<dbReference type="GO" id="GO:0016787">
    <property type="term" value="F:hydrolase activity"/>
    <property type="evidence" value="ECO:0007669"/>
    <property type="project" value="UniProtKB-KW"/>
</dbReference>
<gene>
    <name evidence="7" type="ORF">NCTC11190_01733</name>
</gene>
<name>A0A379MSA3_9BACT</name>
<evidence type="ECO:0000313" key="8">
    <source>
        <dbReference type="Proteomes" id="UP000255233"/>
    </source>
</evidence>
<dbReference type="Gene3D" id="3.20.20.80">
    <property type="entry name" value="Glycosidases"/>
    <property type="match status" value="1"/>
</dbReference>
<evidence type="ECO:0000259" key="4">
    <source>
        <dbReference type="Pfam" id="PF05089"/>
    </source>
</evidence>
<keyword evidence="3" id="KW-0472">Membrane</keyword>
<proteinExistence type="predicted"/>
<keyword evidence="8" id="KW-1185">Reference proteome</keyword>
<dbReference type="EMBL" id="UGVL01000001">
    <property type="protein sequence ID" value="SUE34508.1"/>
    <property type="molecule type" value="Genomic_DNA"/>
</dbReference>
<dbReference type="Proteomes" id="UP000255233">
    <property type="component" value="Unassembled WGS sequence"/>
</dbReference>
<keyword evidence="3" id="KW-1133">Transmembrane helix</keyword>
<dbReference type="InterPro" id="IPR024732">
    <property type="entry name" value="NAGLU_C"/>
</dbReference>
<dbReference type="Pfam" id="PF05089">
    <property type="entry name" value="NAGLU"/>
    <property type="match status" value="1"/>
</dbReference>
<evidence type="ECO:0000259" key="6">
    <source>
        <dbReference type="Pfam" id="PF12972"/>
    </source>
</evidence>
<feature type="domain" description="Alpha-N-acetylglucosaminidase N-terminal" evidence="5">
    <location>
        <begin position="50"/>
        <end position="130"/>
    </location>
</feature>
<sequence length="777" mass="87888">MTNEKIVILGDIGTKPGSMKKIILSCLWGMGMFFLSLSLFASPRPEEVLERLVGRVVPDLRHKIVFRVDSTRKSDFFRISKMEGSPACTVLIEGDSPVSAASGLNWYLKYYCGSSLSFCGDRIAVPDSLPLPRTPVEIDAPHRHSFYMNYCTFGYSTAYWDWERWEREIDLMALNGVTTPMAMVGAEAVWRNTLRRFGYSDDEIGRFLPGPPFLAWFLMGNLEGQGGPLPDEWFGRQEALQKKIVARMREYGMKPVFQGFFGMVPSDLKDKYPDAHLISQGRWNGLTRPPVLDPSDPLFDRMAAVWYEEYEKLFGKADYFGGDLFHEGGLTGGLDVAMAAGRVQRAMRTANPDAVWMIQAWGENPKESLLKGLDPSHTIVVDICAEYWSRWQERGAFGGFPWIWAHLTNYGGNVGLHGRLQAIAEGPVRGLKDLAAGHWMAGVGTAPEGIEVNPVAFELGFEMRWRDTVPDVERWISDYARRRYGSSSEVVDSAWRIFLRTAYGTYDGSRRPSESVFCAQPSLKGQNITASAWSQCKIYYDPALFARGVALFLQAAPELKDCATYCYDAVDFVRQYLADQGREAYYGLTEAFRSGDRQRFDSLSGRFLGLIADQDSLLTAHPGFHVAHWLEQARAASDDPRIQDLYEYNARLLIGTWTPFRSSVRDYAHKEWGGMLRDYYLPRWKGYLDYLARHWNDRNTVLLREGRSALRQGDGEGRVHGTPALPVKPVALPPDDRPDSFPQETEWVRANNRYVPDTTGNPADRAVALFAKYESQQ</sequence>
<dbReference type="PANTHER" id="PTHR12872">
    <property type="entry name" value="ALPHA-N-ACETYLGLUCOSAMINIDASE"/>
    <property type="match status" value="1"/>
</dbReference>
<accession>A0A379MSA3</accession>
<keyword evidence="3" id="KW-0812">Transmembrane</keyword>
<evidence type="ECO:0000259" key="5">
    <source>
        <dbReference type="Pfam" id="PF12971"/>
    </source>
</evidence>
<dbReference type="InterPro" id="IPR029018">
    <property type="entry name" value="Hex-like_dom2"/>
</dbReference>
<evidence type="ECO:0000256" key="2">
    <source>
        <dbReference type="SAM" id="MobiDB-lite"/>
    </source>
</evidence>
<dbReference type="InterPro" id="IPR007781">
    <property type="entry name" value="NAGLU"/>
</dbReference>
<dbReference type="PANTHER" id="PTHR12872:SF1">
    <property type="entry name" value="ALPHA-N-ACETYLGLUCOSAMINIDASE"/>
    <property type="match status" value="1"/>
</dbReference>
<feature type="domain" description="Alpha-N-acetylglucosaminidase tim-barrel" evidence="4">
    <location>
        <begin position="146"/>
        <end position="466"/>
    </location>
</feature>